<dbReference type="EMBL" id="BTGU01000018">
    <property type="protein sequence ID" value="GMN44132.1"/>
    <property type="molecule type" value="Genomic_DNA"/>
</dbReference>
<sequence length="71" mass="7955">MVNLTITKETQAGDAPFTIRNGVFSEEIGASVRSQNRDREALTKKLLEKNPSLEKTINANEEDRDFGSQFP</sequence>
<proteinExistence type="predicted"/>
<accession>A0AA88A0R2</accession>
<comment type="caution">
    <text evidence="1">The sequence shown here is derived from an EMBL/GenBank/DDBJ whole genome shotgun (WGS) entry which is preliminary data.</text>
</comment>
<reference evidence="1" key="1">
    <citation type="submission" date="2023-07" db="EMBL/GenBank/DDBJ databases">
        <title>draft genome sequence of fig (Ficus carica).</title>
        <authorList>
            <person name="Takahashi T."/>
            <person name="Nishimura K."/>
        </authorList>
    </citation>
    <scope>NUCLEOTIDE SEQUENCE</scope>
</reference>
<protein>
    <submittedName>
        <fullName evidence="1">Uncharacterized protein</fullName>
    </submittedName>
</protein>
<organism evidence="1 2">
    <name type="scientific">Ficus carica</name>
    <name type="common">Common fig</name>
    <dbReference type="NCBI Taxonomy" id="3494"/>
    <lineage>
        <taxon>Eukaryota</taxon>
        <taxon>Viridiplantae</taxon>
        <taxon>Streptophyta</taxon>
        <taxon>Embryophyta</taxon>
        <taxon>Tracheophyta</taxon>
        <taxon>Spermatophyta</taxon>
        <taxon>Magnoliopsida</taxon>
        <taxon>eudicotyledons</taxon>
        <taxon>Gunneridae</taxon>
        <taxon>Pentapetalae</taxon>
        <taxon>rosids</taxon>
        <taxon>fabids</taxon>
        <taxon>Rosales</taxon>
        <taxon>Moraceae</taxon>
        <taxon>Ficeae</taxon>
        <taxon>Ficus</taxon>
    </lineage>
</organism>
<evidence type="ECO:0000313" key="2">
    <source>
        <dbReference type="Proteomes" id="UP001187192"/>
    </source>
</evidence>
<dbReference type="Proteomes" id="UP001187192">
    <property type="component" value="Unassembled WGS sequence"/>
</dbReference>
<name>A0AA88A0R2_FICCA</name>
<keyword evidence="2" id="KW-1185">Reference proteome</keyword>
<dbReference type="AlphaFoldDB" id="A0AA88A0R2"/>
<evidence type="ECO:0000313" key="1">
    <source>
        <dbReference type="EMBL" id="GMN44132.1"/>
    </source>
</evidence>
<gene>
    <name evidence="1" type="ORF">TIFTF001_013338</name>
</gene>